<protein>
    <submittedName>
        <fullName evidence="1">Uncharacterized protein</fullName>
    </submittedName>
</protein>
<dbReference type="RefSeq" id="XP_059605218.1">
    <property type="nucleotide sequence ID" value="XM_059747046.1"/>
</dbReference>
<accession>A0AAJ8BYD0</accession>
<dbReference type="GeneID" id="84590698"/>
<dbReference type="AlphaFoldDB" id="A0AAJ8BYD0"/>
<name>A0AAJ8BYD0_ASPNG</name>
<organism evidence="1">
    <name type="scientific">Aspergillus niger</name>
    <dbReference type="NCBI Taxonomy" id="5061"/>
    <lineage>
        <taxon>Eukaryota</taxon>
        <taxon>Fungi</taxon>
        <taxon>Dikarya</taxon>
        <taxon>Ascomycota</taxon>
        <taxon>Pezizomycotina</taxon>
        <taxon>Eurotiomycetes</taxon>
        <taxon>Eurotiomycetidae</taxon>
        <taxon>Eurotiales</taxon>
        <taxon>Aspergillaceae</taxon>
        <taxon>Aspergillus</taxon>
        <taxon>Aspergillus subgen. Circumdati</taxon>
    </lineage>
</organism>
<gene>
    <name evidence="1" type="ORF">An03g04000</name>
</gene>
<reference evidence="1" key="2">
    <citation type="submission" date="2025-08" db="UniProtKB">
        <authorList>
            <consortium name="RefSeq"/>
        </authorList>
    </citation>
    <scope>IDENTIFICATION</scope>
</reference>
<proteinExistence type="predicted"/>
<dbReference type="KEGG" id="ang:An03g04000"/>
<reference evidence="1" key="1">
    <citation type="submission" date="2025-02" db="EMBL/GenBank/DDBJ databases">
        <authorList>
            <consortium name="NCBI Genome Project"/>
        </authorList>
    </citation>
    <scope>NUCLEOTIDE SEQUENCE</scope>
</reference>
<dbReference type="VEuPathDB" id="FungiDB:An03g04000"/>
<evidence type="ECO:0000313" key="1">
    <source>
        <dbReference type="RefSeq" id="XP_059605218.1"/>
    </source>
</evidence>
<sequence>MRPKYVRCIWARFPCFPNNSPKYCLVVRRSLSSLSVWFSESDPPSGQVCCDAMPSYQVALDAIVVRNVAAAITHEPRRLALNGVLHGPWLQAEPVGETHRHDIDSVVDGIDAYGLTNAFSVAGPGFYDFP</sequence>